<gene>
    <name evidence="1" type="ORF">ETSY2_01325</name>
</gene>
<evidence type="ECO:0000313" key="1">
    <source>
        <dbReference type="EMBL" id="ETX09129.1"/>
    </source>
</evidence>
<organism evidence="1 2">
    <name type="scientific">Candidatus Entotheonella gemina</name>
    <dbReference type="NCBI Taxonomy" id="1429439"/>
    <lineage>
        <taxon>Bacteria</taxon>
        <taxon>Pseudomonadati</taxon>
        <taxon>Nitrospinota/Tectimicrobiota group</taxon>
        <taxon>Candidatus Tectimicrobiota</taxon>
        <taxon>Candidatus Entotheonellia</taxon>
        <taxon>Candidatus Entotheonellales</taxon>
        <taxon>Candidatus Entotheonellaceae</taxon>
        <taxon>Candidatus Entotheonella</taxon>
    </lineage>
</organism>
<dbReference type="InterPro" id="IPR029039">
    <property type="entry name" value="Flavoprotein-like_sf"/>
</dbReference>
<accession>W4MFL8</accession>
<dbReference type="Proteomes" id="UP000019140">
    <property type="component" value="Unassembled WGS sequence"/>
</dbReference>
<dbReference type="Gene3D" id="3.40.50.360">
    <property type="match status" value="1"/>
</dbReference>
<keyword evidence="2" id="KW-1185">Reference proteome</keyword>
<reference evidence="1 2" key="1">
    <citation type="journal article" date="2014" name="Nature">
        <title>An environmental bacterial taxon with a large and distinct metabolic repertoire.</title>
        <authorList>
            <person name="Wilson M.C."/>
            <person name="Mori T."/>
            <person name="Ruckert C."/>
            <person name="Uria A.R."/>
            <person name="Helf M.J."/>
            <person name="Takada K."/>
            <person name="Gernert C."/>
            <person name="Steffens U.A."/>
            <person name="Heycke N."/>
            <person name="Schmitt S."/>
            <person name="Rinke C."/>
            <person name="Helfrich E.J."/>
            <person name="Brachmann A.O."/>
            <person name="Gurgui C."/>
            <person name="Wakimoto T."/>
            <person name="Kracht M."/>
            <person name="Crusemann M."/>
            <person name="Hentschel U."/>
            <person name="Abe I."/>
            <person name="Matsunaga S."/>
            <person name="Kalinowski J."/>
            <person name="Takeyama H."/>
            <person name="Piel J."/>
        </authorList>
    </citation>
    <scope>NUCLEOTIDE SEQUENCE [LARGE SCALE GENOMIC DNA]</scope>
    <source>
        <strain evidence="2">TSY2</strain>
    </source>
</reference>
<comment type="caution">
    <text evidence="1">The sequence shown here is derived from an EMBL/GenBank/DDBJ whole genome shotgun (WGS) entry which is preliminary data.</text>
</comment>
<feature type="non-terminal residue" evidence="1">
    <location>
        <position position="1"/>
    </location>
</feature>
<sequence>PYALLISCGNDGTGAVRQIDRIMTGYPMRKVAEPVICPGEVRPEYLEQCEELGLTLAMGLAMGIF</sequence>
<dbReference type="SUPFAM" id="SSF52218">
    <property type="entry name" value="Flavoproteins"/>
    <property type="match status" value="1"/>
</dbReference>
<protein>
    <recommendedName>
        <fullName evidence="3">Flavodoxin-like domain-containing protein</fullName>
    </recommendedName>
</protein>
<name>W4MFL8_9BACT</name>
<dbReference type="EMBL" id="AZHX01000049">
    <property type="protein sequence ID" value="ETX09129.1"/>
    <property type="molecule type" value="Genomic_DNA"/>
</dbReference>
<dbReference type="HOGENOM" id="CLU_2837003_0_0_7"/>
<dbReference type="AlphaFoldDB" id="W4MFL8"/>
<proteinExistence type="predicted"/>
<evidence type="ECO:0008006" key="3">
    <source>
        <dbReference type="Google" id="ProtNLM"/>
    </source>
</evidence>
<evidence type="ECO:0000313" key="2">
    <source>
        <dbReference type="Proteomes" id="UP000019140"/>
    </source>
</evidence>